<dbReference type="STRING" id="360105.CCV52592_0007"/>
<keyword evidence="4" id="KW-0732">Signal</keyword>
<dbReference type="NCBIfam" id="TIGR03804">
    <property type="entry name" value="para_beta_helix"/>
    <property type="match status" value="1"/>
</dbReference>
<evidence type="ECO:0000256" key="3">
    <source>
        <dbReference type="ARBA" id="ARBA00022786"/>
    </source>
</evidence>
<dbReference type="Proteomes" id="UP000006380">
    <property type="component" value="Chromosome"/>
</dbReference>
<dbReference type="EMBL" id="CP000767">
    <property type="protein sequence ID" value="EAU00362.1"/>
    <property type="molecule type" value="Genomic_DNA"/>
</dbReference>
<protein>
    <submittedName>
        <fullName evidence="6">Copper ABC transporter NosDFY, periplasmic copper-binding protein NosD</fullName>
    </submittedName>
</protein>
<dbReference type="InterPro" id="IPR011050">
    <property type="entry name" value="Pectin_lyase_fold/virulence"/>
</dbReference>
<dbReference type="InterPro" id="IPR022441">
    <property type="entry name" value="Para_beta_helix_rpt-2"/>
</dbReference>
<dbReference type="Pfam" id="PF05048">
    <property type="entry name" value="NosD"/>
    <property type="match status" value="1"/>
</dbReference>
<feature type="domain" description="Periplasmic copper-binding protein NosD beta helix" evidence="5">
    <location>
        <begin position="131"/>
        <end position="334"/>
    </location>
</feature>
<dbReference type="SMART" id="SM00710">
    <property type="entry name" value="PbH1"/>
    <property type="match status" value="7"/>
</dbReference>
<dbReference type="Gene3D" id="2.160.20.10">
    <property type="entry name" value="Single-stranded right-handed beta-helix, Pectin lyase-like"/>
    <property type="match status" value="1"/>
</dbReference>
<dbReference type="PANTHER" id="PTHR22990:SF15">
    <property type="entry name" value="F-BOX ONLY PROTEIN 10"/>
    <property type="match status" value="1"/>
</dbReference>
<evidence type="ECO:0000256" key="2">
    <source>
        <dbReference type="ARBA" id="ARBA00022737"/>
    </source>
</evidence>
<dbReference type="InterPro" id="IPR051550">
    <property type="entry name" value="SCF-Subunits/Alg-Epimerases"/>
</dbReference>
<evidence type="ECO:0000313" key="6">
    <source>
        <dbReference type="EMBL" id="EAU00362.1"/>
    </source>
</evidence>
<dbReference type="NCBIfam" id="TIGR04247">
    <property type="entry name" value="NosD_copper_fam"/>
    <property type="match status" value="1"/>
</dbReference>
<dbReference type="InterPro" id="IPR026464">
    <property type="entry name" value="NosD_copper_fam"/>
</dbReference>
<comment type="pathway">
    <text evidence="1">Protein modification; protein ubiquitination.</text>
</comment>
<dbReference type="HOGENOM" id="CLU_041882_1_0_7"/>
<keyword evidence="2" id="KW-0677">Repeat</keyword>
<sequence length="410" mass="45666">MRILLLVSLVLKFAVANALQEAIDNAQAGDTIKLGSGIYEGNIVINKPLSIIGEDKNVVIKGEGRSSVIKIIASDVRLENLKIRGSGDSLSDLDAGISCDGANNVTIKANELTDVLFGVELKQCNASKIVENNITSKAVAMPLRGDAIRLWYSHENLIESNYVHDSRDMVAWYASLNTFRKNHGVRGRYSIHFMYANKNLVESNTFEGNAVGMFFMYSQGSLVQNNLVINSDGAFGIGIGLKDSSAFTIKNNTLIYNARGLLLDASPFQPNMPNVFENNQILHNTIGIQFHATQEPSVFKDNDFIGNMQIASNDTPGSKMYLNQWRGNYFDEYESFDIDKDGFGDTPFLHFIYADQLWQYHPNLQFFYGSSIFSVLNFLAKLAPFSEPVKLLQDDKPRMKPVNEQNLARG</sequence>
<evidence type="ECO:0000259" key="5">
    <source>
        <dbReference type="Pfam" id="PF05048"/>
    </source>
</evidence>
<feature type="signal peptide" evidence="4">
    <location>
        <begin position="1"/>
        <end position="18"/>
    </location>
</feature>
<dbReference type="InterPro" id="IPR012334">
    <property type="entry name" value="Pectin_lyas_fold"/>
</dbReference>
<dbReference type="SUPFAM" id="SSF51126">
    <property type="entry name" value="Pectin lyase-like"/>
    <property type="match status" value="1"/>
</dbReference>
<evidence type="ECO:0000313" key="7">
    <source>
        <dbReference type="Proteomes" id="UP000006380"/>
    </source>
</evidence>
<dbReference type="AlphaFoldDB" id="A7H0R9"/>
<dbReference type="RefSeq" id="WP_011992782.1">
    <property type="nucleotide sequence ID" value="NC_009715.2"/>
</dbReference>
<reference evidence="6" key="1">
    <citation type="submission" date="2016-07" db="EMBL/GenBank/DDBJ databases">
        <title>Comparative genomics of the Campylobacter concisus group.</title>
        <authorList>
            <person name="Miller W.G."/>
            <person name="Yee E."/>
            <person name="Chapman M.H."/>
            <person name="Huynh S."/>
            <person name="Bono J.L."/>
            <person name="On S.L.W."/>
            <person name="StLeger J."/>
            <person name="Foster G."/>
            <person name="Parker C.T."/>
        </authorList>
    </citation>
    <scope>NUCLEOTIDE SEQUENCE</scope>
    <source>
        <strain evidence="6">525.92</strain>
    </source>
</reference>
<gene>
    <name evidence="6" type="primary">nosD</name>
    <name evidence="6" type="ORF">CCV52592_0007</name>
</gene>
<name>A7H0R9_CAMC5</name>
<dbReference type="OrthoDB" id="9767990at2"/>
<dbReference type="KEGG" id="ccv:CCV52592_0007"/>
<accession>A7H0R9</accession>
<feature type="chain" id="PRO_5002709783" evidence="4">
    <location>
        <begin position="19"/>
        <end position="410"/>
    </location>
</feature>
<evidence type="ECO:0000256" key="4">
    <source>
        <dbReference type="SAM" id="SignalP"/>
    </source>
</evidence>
<dbReference type="InterPro" id="IPR007742">
    <property type="entry name" value="NosD_dom"/>
</dbReference>
<proteinExistence type="predicted"/>
<organism evidence="6 7">
    <name type="scientific">Campylobacter curvus (strain 525.92)</name>
    <dbReference type="NCBI Taxonomy" id="360105"/>
    <lineage>
        <taxon>Bacteria</taxon>
        <taxon>Pseudomonadati</taxon>
        <taxon>Campylobacterota</taxon>
        <taxon>Epsilonproteobacteria</taxon>
        <taxon>Campylobacterales</taxon>
        <taxon>Campylobacteraceae</taxon>
        <taxon>Campylobacter</taxon>
    </lineage>
</organism>
<dbReference type="InterPro" id="IPR006626">
    <property type="entry name" value="PbH1"/>
</dbReference>
<evidence type="ECO:0000256" key="1">
    <source>
        <dbReference type="ARBA" id="ARBA00004906"/>
    </source>
</evidence>
<dbReference type="PANTHER" id="PTHR22990">
    <property type="entry name" value="F-BOX ONLY PROTEIN"/>
    <property type="match status" value="1"/>
</dbReference>
<keyword evidence="7" id="KW-1185">Reference proteome</keyword>
<keyword evidence="3" id="KW-0833">Ubl conjugation pathway</keyword>